<dbReference type="GO" id="GO:0008360">
    <property type="term" value="P:regulation of cell shape"/>
    <property type="evidence" value="ECO:0007669"/>
    <property type="project" value="UniProtKB-UniRule"/>
</dbReference>
<keyword evidence="3 7" id="KW-0547">Nucleotide-binding</keyword>
<evidence type="ECO:0000313" key="9">
    <source>
        <dbReference type="Proteomes" id="UP000177528"/>
    </source>
</evidence>
<dbReference type="CDD" id="cd10225">
    <property type="entry name" value="ASKHA_NBD_MreB-like"/>
    <property type="match status" value="1"/>
</dbReference>
<dbReference type="AlphaFoldDB" id="A0A1G1X599"/>
<dbReference type="InterPro" id="IPR056546">
    <property type="entry name" value="MreB_MamK-like"/>
</dbReference>
<evidence type="ECO:0000313" key="8">
    <source>
        <dbReference type="EMBL" id="OGY35143.1"/>
    </source>
</evidence>
<dbReference type="InterPro" id="IPR018181">
    <property type="entry name" value="Heat_shock_70_CS"/>
</dbReference>
<dbReference type="Gene3D" id="3.30.420.40">
    <property type="match status" value="3"/>
</dbReference>
<comment type="subcellular location">
    <subcellularLocation>
        <location evidence="7">Cytoplasm</location>
    </subcellularLocation>
    <text evidence="7">Membrane-associated.</text>
</comment>
<sequence length="352" mass="37926">MGFVNNFLGRFSQDIGIDLGTANTLIYVRGKGIVINEPSVVAMNKKTGEVLAIGKEAQRMVGKTPSHIVAIRPLRDGVISDFEVTEQMLAYFIQKVHEDGFHILPRPRVVIGIPSSVTEVERRAVEEASLRAGARAVFLIEESMAAAIGSRLPIHEATGNIIVDIGGGTSEISVISLGGIVVNRTLRIAGDELNENIIQYARNNFNMLIGERTAEDIKIRIGSAHESTEHLEAPIRGRDLVTGLPKEVIMSGSQAREAMQKSIATIVEAVRQCIEETPPELLSDIIEQGIYLAGGGALLRGLADVITDATQIRTHIADDPLTAVVRGTGIVLEDIEAVQEVLLPSVHGSQLK</sequence>
<keyword evidence="4 7" id="KW-0067">ATP-binding</keyword>
<keyword evidence="2 7" id="KW-0963">Cytoplasm</keyword>
<dbReference type="PANTHER" id="PTHR42749:SF1">
    <property type="entry name" value="CELL SHAPE-DETERMINING PROTEIN MREB"/>
    <property type="match status" value="1"/>
</dbReference>
<evidence type="ECO:0000256" key="5">
    <source>
        <dbReference type="ARBA" id="ARBA00022960"/>
    </source>
</evidence>
<comment type="similarity">
    <text evidence="6 7">Belongs to the FtsA/MreB family.</text>
</comment>
<dbReference type="GO" id="GO:0005524">
    <property type="term" value="F:ATP binding"/>
    <property type="evidence" value="ECO:0007669"/>
    <property type="project" value="UniProtKB-KW"/>
</dbReference>
<comment type="subunit">
    <text evidence="7">Forms polymers.</text>
</comment>
<dbReference type="NCBIfam" id="TIGR00904">
    <property type="entry name" value="mreB"/>
    <property type="match status" value="1"/>
</dbReference>
<name>A0A1G1X599_9BACT</name>
<evidence type="ECO:0000256" key="1">
    <source>
        <dbReference type="ARBA" id="ARBA00007381"/>
    </source>
</evidence>
<keyword evidence="5 7" id="KW-0133">Cell shape</keyword>
<dbReference type="SUPFAM" id="SSF53067">
    <property type="entry name" value="Actin-like ATPase domain"/>
    <property type="match status" value="2"/>
</dbReference>
<comment type="function">
    <text evidence="7">Forms membrane-associated dynamic filaments that are essential for cell shape determination. Acts by regulating cell wall synthesis and cell elongation, and thus cell shape. A feedback loop between cell geometry and MreB localization may maintain elongated cell shape by targeting cell wall growth to regions of negative cell wall curvature.</text>
</comment>
<dbReference type="InterPro" id="IPR043129">
    <property type="entry name" value="ATPase_NBD"/>
</dbReference>
<reference evidence="8 9" key="1">
    <citation type="journal article" date="2016" name="Nat. Commun.">
        <title>Thousands of microbial genomes shed light on interconnected biogeochemical processes in an aquifer system.</title>
        <authorList>
            <person name="Anantharaman K."/>
            <person name="Brown C.T."/>
            <person name="Hug L.A."/>
            <person name="Sharon I."/>
            <person name="Castelle C.J."/>
            <person name="Probst A.J."/>
            <person name="Thomas B.C."/>
            <person name="Singh A."/>
            <person name="Wilkins M.J."/>
            <person name="Karaoz U."/>
            <person name="Brodie E.L."/>
            <person name="Williams K.H."/>
            <person name="Hubbard S.S."/>
            <person name="Banfield J.F."/>
        </authorList>
    </citation>
    <scope>NUCLEOTIDE SEQUENCE [LARGE SCALE GENOMIC DNA]</scope>
</reference>
<dbReference type="GO" id="GO:0000902">
    <property type="term" value="P:cell morphogenesis"/>
    <property type="evidence" value="ECO:0007669"/>
    <property type="project" value="InterPro"/>
</dbReference>
<gene>
    <name evidence="7" type="primary">mreB</name>
    <name evidence="8" type="ORF">A3D99_00175</name>
</gene>
<evidence type="ECO:0000256" key="7">
    <source>
        <dbReference type="HAMAP-Rule" id="MF_02207"/>
    </source>
</evidence>
<organism evidence="8 9">
    <name type="scientific">Candidatus Andersenbacteria bacterium RIFCSPHIGHO2_12_FULL_45_11</name>
    <dbReference type="NCBI Taxonomy" id="1797281"/>
    <lineage>
        <taxon>Bacteria</taxon>
        <taxon>Candidatus Anderseniibacteriota</taxon>
    </lineage>
</organism>
<dbReference type="PROSITE" id="PS00329">
    <property type="entry name" value="HSP70_2"/>
    <property type="match status" value="1"/>
</dbReference>
<feature type="binding site" evidence="7">
    <location>
        <begin position="215"/>
        <end position="218"/>
    </location>
    <ligand>
        <name>ATP</name>
        <dbReference type="ChEBI" id="CHEBI:30616"/>
    </ligand>
</feature>
<dbReference type="PRINTS" id="PR01652">
    <property type="entry name" value="SHAPEPROTEIN"/>
</dbReference>
<proteinExistence type="inferred from homology"/>
<dbReference type="HAMAP" id="MF_02207">
    <property type="entry name" value="MreB"/>
    <property type="match status" value="1"/>
</dbReference>
<dbReference type="EMBL" id="MHHR01000003">
    <property type="protein sequence ID" value="OGY35143.1"/>
    <property type="molecule type" value="Genomic_DNA"/>
</dbReference>
<comment type="similarity">
    <text evidence="1">Belongs to the heat shock protein 70 family.</text>
</comment>
<dbReference type="Proteomes" id="UP000177528">
    <property type="component" value="Unassembled WGS sequence"/>
</dbReference>
<evidence type="ECO:0000256" key="2">
    <source>
        <dbReference type="ARBA" id="ARBA00022490"/>
    </source>
</evidence>
<dbReference type="InterPro" id="IPR004753">
    <property type="entry name" value="MreB"/>
</dbReference>
<evidence type="ECO:0000256" key="6">
    <source>
        <dbReference type="ARBA" id="ARBA00023458"/>
    </source>
</evidence>
<feature type="binding site" evidence="7">
    <location>
        <begin position="167"/>
        <end position="169"/>
    </location>
    <ligand>
        <name>ATP</name>
        <dbReference type="ChEBI" id="CHEBI:30616"/>
    </ligand>
</feature>
<feature type="binding site" evidence="7">
    <location>
        <begin position="21"/>
        <end position="23"/>
    </location>
    <ligand>
        <name>ATP</name>
        <dbReference type="ChEBI" id="CHEBI:30616"/>
    </ligand>
</feature>
<dbReference type="GO" id="GO:0005737">
    <property type="term" value="C:cytoplasm"/>
    <property type="evidence" value="ECO:0007669"/>
    <property type="project" value="UniProtKB-SubCell"/>
</dbReference>
<evidence type="ECO:0000256" key="4">
    <source>
        <dbReference type="ARBA" id="ARBA00022840"/>
    </source>
</evidence>
<dbReference type="PANTHER" id="PTHR42749">
    <property type="entry name" value="CELL SHAPE-DETERMINING PROTEIN MREB"/>
    <property type="match status" value="1"/>
</dbReference>
<evidence type="ECO:0000256" key="3">
    <source>
        <dbReference type="ARBA" id="ARBA00022741"/>
    </source>
</evidence>
<feature type="binding site" evidence="7">
    <location>
        <begin position="295"/>
        <end position="298"/>
    </location>
    <ligand>
        <name>ATP</name>
        <dbReference type="ChEBI" id="CHEBI:30616"/>
    </ligand>
</feature>
<dbReference type="Pfam" id="PF06723">
    <property type="entry name" value="MreB_Mbl"/>
    <property type="match status" value="1"/>
</dbReference>
<comment type="caution">
    <text evidence="8">The sequence shown here is derived from an EMBL/GenBank/DDBJ whole genome shotgun (WGS) entry which is preliminary data.</text>
</comment>
<dbReference type="NCBIfam" id="NF010539">
    <property type="entry name" value="PRK13927.1"/>
    <property type="match status" value="1"/>
</dbReference>
<protein>
    <recommendedName>
        <fullName evidence="7">Cell shape-determining protein MreB</fullName>
    </recommendedName>
</protein>
<accession>A0A1G1X599</accession>